<feature type="region of interest" description="Disordered" evidence="9">
    <location>
        <begin position="71"/>
        <end position="172"/>
    </location>
</feature>
<dbReference type="AlphaFoldDB" id="A0A0C3Q403"/>
<keyword evidence="3" id="KW-0479">Metal-binding</keyword>
<reference evidence="13" key="2">
    <citation type="submission" date="2015-01" db="EMBL/GenBank/DDBJ databases">
        <title>Evolutionary Origins and Diversification of the Mycorrhizal Mutualists.</title>
        <authorList>
            <consortium name="DOE Joint Genome Institute"/>
            <consortium name="Mycorrhizal Genomics Consortium"/>
            <person name="Kohler A."/>
            <person name="Kuo A."/>
            <person name="Nagy L.G."/>
            <person name="Floudas D."/>
            <person name="Copeland A."/>
            <person name="Barry K.W."/>
            <person name="Cichocki N."/>
            <person name="Veneault-Fourrey C."/>
            <person name="LaButti K."/>
            <person name="Lindquist E.A."/>
            <person name="Lipzen A."/>
            <person name="Lundell T."/>
            <person name="Morin E."/>
            <person name="Murat C."/>
            <person name="Riley R."/>
            <person name="Ohm R."/>
            <person name="Sun H."/>
            <person name="Tunlid A."/>
            <person name="Henrissat B."/>
            <person name="Grigoriev I.V."/>
            <person name="Hibbett D.S."/>
            <person name="Martin F."/>
        </authorList>
    </citation>
    <scope>NUCLEOTIDE SEQUENCE [LARGE SCALE GENOMIC DNA]</scope>
    <source>
        <strain evidence="13">MUT 4182</strain>
    </source>
</reference>
<dbReference type="SUPFAM" id="SSF57850">
    <property type="entry name" value="RING/U-box"/>
    <property type="match status" value="1"/>
</dbReference>
<dbReference type="EMBL" id="KN823382">
    <property type="protein sequence ID" value="KIO17454.1"/>
    <property type="molecule type" value="Genomic_DNA"/>
</dbReference>
<dbReference type="CDD" id="cd16454">
    <property type="entry name" value="RING-H2_PA-TM-RING"/>
    <property type="match status" value="1"/>
</dbReference>
<evidence type="ECO:0000256" key="2">
    <source>
        <dbReference type="ARBA" id="ARBA00022692"/>
    </source>
</evidence>
<dbReference type="Proteomes" id="UP000054248">
    <property type="component" value="Unassembled WGS sequence"/>
</dbReference>
<protein>
    <recommendedName>
        <fullName evidence="11">RING-type domain-containing protein</fullName>
    </recommendedName>
</protein>
<dbReference type="InterPro" id="IPR001841">
    <property type="entry name" value="Znf_RING"/>
</dbReference>
<evidence type="ECO:0000313" key="13">
    <source>
        <dbReference type="Proteomes" id="UP000054248"/>
    </source>
</evidence>
<keyword evidence="13" id="KW-1185">Reference proteome</keyword>
<feature type="compositionally biased region" description="Low complexity" evidence="9">
    <location>
        <begin position="237"/>
        <end position="257"/>
    </location>
</feature>
<dbReference type="Pfam" id="PF13639">
    <property type="entry name" value="zf-RING_2"/>
    <property type="match status" value="1"/>
</dbReference>
<keyword evidence="6 10" id="KW-1133">Transmembrane helix</keyword>
<dbReference type="FunFam" id="3.30.40.10:FF:000388">
    <property type="entry name" value="Putative RING zinc finger domain superfamily protein"/>
    <property type="match status" value="1"/>
</dbReference>
<feature type="compositionally biased region" description="Polar residues" evidence="9">
    <location>
        <begin position="153"/>
        <end position="162"/>
    </location>
</feature>
<dbReference type="GO" id="GO:0008270">
    <property type="term" value="F:zinc ion binding"/>
    <property type="evidence" value="ECO:0007669"/>
    <property type="project" value="UniProtKB-KW"/>
</dbReference>
<dbReference type="PROSITE" id="PS50089">
    <property type="entry name" value="ZF_RING_2"/>
    <property type="match status" value="1"/>
</dbReference>
<dbReference type="GO" id="GO:0016020">
    <property type="term" value="C:membrane"/>
    <property type="evidence" value="ECO:0007669"/>
    <property type="project" value="UniProtKB-SubCell"/>
</dbReference>
<evidence type="ECO:0000256" key="4">
    <source>
        <dbReference type="ARBA" id="ARBA00022771"/>
    </source>
</evidence>
<feature type="region of interest" description="Disordered" evidence="9">
    <location>
        <begin position="237"/>
        <end position="291"/>
    </location>
</feature>
<feature type="domain" description="RING-type" evidence="11">
    <location>
        <begin position="179"/>
        <end position="223"/>
    </location>
</feature>
<keyword evidence="4 8" id="KW-0863">Zinc-finger</keyword>
<evidence type="ECO:0000256" key="6">
    <source>
        <dbReference type="ARBA" id="ARBA00022989"/>
    </source>
</evidence>
<organism evidence="12 13">
    <name type="scientific">Tulasnella calospora MUT 4182</name>
    <dbReference type="NCBI Taxonomy" id="1051891"/>
    <lineage>
        <taxon>Eukaryota</taxon>
        <taxon>Fungi</taxon>
        <taxon>Dikarya</taxon>
        <taxon>Basidiomycota</taxon>
        <taxon>Agaricomycotina</taxon>
        <taxon>Agaricomycetes</taxon>
        <taxon>Cantharellales</taxon>
        <taxon>Tulasnellaceae</taxon>
        <taxon>Tulasnella</taxon>
    </lineage>
</organism>
<name>A0A0C3Q403_9AGAM</name>
<evidence type="ECO:0000256" key="3">
    <source>
        <dbReference type="ARBA" id="ARBA00022723"/>
    </source>
</evidence>
<feature type="compositionally biased region" description="Low complexity" evidence="9">
    <location>
        <begin position="139"/>
        <end position="148"/>
    </location>
</feature>
<feature type="transmembrane region" description="Helical" evidence="10">
    <location>
        <begin position="6"/>
        <end position="27"/>
    </location>
</feature>
<dbReference type="InterPro" id="IPR013083">
    <property type="entry name" value="Znf_RING/FYVE/PHD"/>
</dbReference>
<keyword evidence="5" id="KW-0862">Zinc</keyword>
<comment type="subcellular location">
    <subcellularLocation>
        <location evidence="1">Membrane</location>
        <topology evidence="1">Single-pass membrane protein</topology>
    </subcellularLocation>
</comment>
<dbReference type="PANTHER" id="PTHR47168:SF1">
    <property type="entry name" value="OS02G0798600 PROTEIN"/>
    <property type="match status" value="1"/>
</dbReference>
<dbReference type="PANTHER" id="PTHR47168">
    <property type="entry name" value="RING ZINC FINGER DOMAIN SUPERFAMILY PROTEIN-RELATED"/>
    <property type="match status" value="1"/>
</dbReference>
<dbReference type="InterPro" id="IPR051653">
    <property type="entry name" value="E3_ligase_sorting_rcpt"/>
</dbReference>
<dbReference type="HOGENOM" id="CLU_008264_3_2_1"/>
<dbReference type="STRING" id="1051891.A0A0C3Q403"/>
<evidence type="ECO:0000256" key="9">
    <source>
        <dbReference type="SAM" id="MobiDB-lite"/>
    </source>
</evidence>
<dbReference type="Gene3D" id="3.30.40.10">
    <property type="entry name" value="Zinc/RING finger domain, C3HC4 (zinc finger)"/>
    <property type="match status" value="1"/>
</dbReference>
<keyword evidence="2 10" id="KW-0812">Transmembrane</keyword>
<keyword evidence="7 10" id="KW-0472">Membrane</keyword>
<gene>
    <name evidence="12" type="ORF">M407DRAFT_172131</name>
</gene>
<dbReference type="OrthoDB" id="8062037at2759"/>
<dbReference type="SMART" id="SM00184">
    <property type="entry name" value="RING"/>
    <property type="match status" value="1"/>
</dbReference>
<proteinExistence type="predicted"/>
<evidence type="ECO:0000259" key="11">
    <source>
        <dbReference type="PROSITE" id="PS50089"/>
    </source>
</evidence>
<evidence type="ECO:0000256" key="5">
    <source>
        <dbReference type="ARBA" id="ARBA00022833"/>
    </source>
</evidence>
<evidence type="ECO:0000256" key="7">
    <source>
        <dbReference type="ARBA" id="ARBA00023136"/>
    </source>
</evidence>
<accession>A0A0C3Q403</accession>
<evidence type="ECO:0000256" key="1">
    <source>
        <dbReference type="ARBA" id="ARBA00004167"/>
    </source>
</evidence>
<reference evidence="12 13" key="1">
    <citation type="submission" date="2014-04" db="EMBL/GenBank/DDBJ databases">
        <authorList>
            <consortium name="DOE Joint Genome Institute"/>
            <person name="Kuo A."/>
            <person name="Girlanda M."/>
            <person name="Perotto S."/>
            <person name="Kohler A."/>
            <person name="Nagy L.G."/>
            <person name="Floudas D."/>
            <person name="Copeland A."/>
            <person name="Barry K.W."/>
            <person name="Cichocki N."/>
            <person name="Veneault-Fourrey C."/>
            <person name="LaButti K."/>
            <person name="Lindquist E.A."/>
            <person name="Lipzen A."/>
            <person name="Lundell T."/>
            <person name="Morin E."/>
            <person name="Murat C."/>
            <person name="Sun H."/>
            <person name="Tunlid A."/>
            <person name="Henrissat B."/>
            <person name="Grigoriev I.V."/>
            <person name="Hibbett D.S."/>
            <person name="Martin F."/>
            <person name="Nordberg H.P."/>
            <person name="Cantor M.N."/>
            <person name="Hua S.X."/>
        </authorList>
    </citation>
    <scope>NUCLEOTIDE SEQUENCE [LARGE SCALE GENOMIC DNA]</scope>
    <source>
        <strain evidence="12 13">MUT 4182</strain>
    </source>
</reference>
<evidence type="ECO:0000256" key="8">
    <source>
        <dbReference type="PROSITE-ProRule" id="PRU00175"/>
    </source>
</evidence>
<evidence type="ECO:0000313" key="12">
    <source>
        <dbReference type="EMBL" id="KIO17454.1"/>
    </source>
</evidence>
<evidence type="ECO:0000256" key="10">
    <source>
        <dbReference type="SAM" id="Phobius"/>
    </source>
</evidence>
<feature type="compositionally biased region" description="Polar residues" evidence="9">
    <location>
        <begin position="281"/>
        <end position="291"/>
    </location>
</feature>
<sequence>MIILYAITGCVSALFCIVIITGAIRAIRHPERYGPRQGDPAMDGWEGEPQTRAAGLTRAILDTFPIVKFGRGGNTAPAPVSPQGPVYAKPQADSDVESSRNVPRKSKGSSEEYEMMSAARDIGPQSREMDTADASAVTVGGVARRSSGGSVGPKSQNTNAPSRPSKEDPTREMIGTEICPICITEFEEGDDLRVLPCDGKHKFHQNCVDPWLLQISGLCPLCREDFTALENMASGVAPEQATPAPPQSSQAPQQSASGVSRFSKYLRTAQRHHNHDMPREASSSSHFDMHS</sequence>